<evidence type="ECO:0000256" key="10">
    <source>
        <dbReference type="PIRSR" id="PIRSR000429-1"/>
    </source>
</evidence>
<evidence type="ECO:0000259" key="13">
    <source>
        <dbReference type="Pfam" id="PF02803"/>
    </source>
</evidence>
<sequence length="437" mass="46416">MVIKSVHALTMSALNGLRNVVLVDGCRLPFQPAGTVYKKLFAYDLARAAIQGLLTKTGVSPNSVDYVMMGQVIQEVKNSNIARDAALGAGVPKSTPAHTVTQACISANQAICTGIANIQTGVHDVVIAGGVETFSDVPIRFSRPIRERMIAMGKTKGMSKKLGLLSGLKLKDLTPEAPGIANFTTGEVMGHSSDRLADRFGVSRADQDEFALRSHHNASKAHEAGLYEDEIVPFNGSTTETGIRGEATMEKMSSLKPAFVKPYGSVTAANASYLTDGASAALLMSEEKALELGFTPKAYLRDWTFVSCDPFEELLLGPTYASTKVLGKAGLTLKDMDVVEFHEAFAGQVLANLTALNSDAFYEKNLPGVQKVGEVPMDKFNTLGGSLSIGHPFGATGARLVTTTANRLQREGGRFGLIAACADGGIGHACIIERYPQ</sequence>
<evidence type="ECO:0000256" key="8">
    <source>
        <dbReference type="ARBA" id="ARBA00023315"/>
    </source>
</evidence>
<dbReference type="AlphaFoldDB" id="A0A7S3ESS1"/>
<keyword evidence="6" id="KW-0443">Lipid metabolism</keyword>
<dbReference type="EC" id="2.3.1.16" evidence="9"/>
<dbReference type="Gene3D" id="3.40.47.10">
    <property type="match status" value="1"/>
</dbReference>
<feature type="active site" description="Proton acceptor" evidence="10">
    <location>
        <position position="421"/>
    </location>
</feature>
<feature type="active site" description="Proton acceptor" evidence="10">
    <location>
        <position position="391"/>
    </location>
</feature>
<dbReference type="PROSITE" id="PS00098">
    <property type="entry name" value="THIOLASE_1"/>
    <property type="match status" value="1"/>
</dbReference>
<evidence type="ECO:0000256" key="7">
    <source>
        <dbReference type="ARBA" id="ARBA00023128"/>
    </source>
</evidence>
<evidence type="ECO:0000256" key="4">
    <source>
        <dbReference type="ARBA" id="ARBA00022679"/>
    </source>
</evidence>
<feature type="active site" description="Acyl-thioester intermediate" evidence="10">
    <location>
        <position position="104"/>
    </location>
</feature>
<dbReference type="PANTHER" id="PTHR18919">
    <property type="entry name" value="ACETYL-COA C-ACYLTRANSFERASE"/>
    <property type="match status" value="1"/>
</dbReference>
<dbReference type="EMBL" id="HBHX01005503">
    <property type="protein sequence ID" value="CAE0102323.1"/>
    <property type="molecule type" value="Transcribed_RNA"/>
</dbReference>
<dbReference type="InterPro" id="IPR016039">
    <property type="entry name" value="Thiolase-like"/>
</dbReference>
<dbReference type="GO" id="GO:0003985">
    <property type="term" value="F:acetyl-CoA C-acetyltransferase activity"/>
    <property type="evidence" value="ECO:0007669"/>
    <property type="project" value="TreeGrafter"/>
</dbReference>
<name>A0A7S3ESS1_9EUKA</name>
<keyword evidence="3" id="KW-0963">Cytoplasm</keyword>
<dbReference type="CDD" id="cd00751">
    <property type="entry name" value="thiolase"/>
    <property type="match status" value="1"/>
</dbReference>
<dbReference type="InterPro" id="IPR020615">
    <property type="entry name" value="Thiolase_acyl_enz_int_AS"/>
</dbReference>
<feature type="domain" description="Thiolase C-terminal" evidence="13">
    <location>
        <begin position="295"/>
        <end position="434"/>
    </location>
</feature>
<reference evidence="14" key="1">
    <citation type="submission" date="2021-01" db="EMBL/GenBank/DDBJ databases">
        <authorList>
            <person name="Corre E."/>
            <person name="Pelletier E."/>
            <person name="Niang G."/>
            <person name="Scheremetjew M."/>
            <person name="Finn R."/>
            <person name="Kale V."/>
            <person name="Holt S."/>
            <person name="Cochrane G."/>
            <person name="Meng A."/>
            <person name="Brown T."/>
            <person name="Cohen L."/>
        </authorList>
    </citation>
    <scope>NUCLEOTIDE SEQUENCE</scope>
    <source>
        <strain evidence="14">CCMP281</strain>
    </source>
</reference>
<evidence type="ECO:0000256" key="5">
    <source>
        <dbReference type="ARBA" id="ARBA00022832"/>
    </source>
</evidence>
<dbReference type="PANTHER" id="PTHR18919:SF153">
    <property type="entry name" value="TRIFUNCTIONAL ENZYME SUBUNIT BETA, MITOCHONDRIAL"/>
    <property type="match status" value="1"/>
</dbReference>
<dbReference type="SUPFAM" id="SSF53901">
    <property type="entry name" value="Thiolase-like"/>
    <property type="match status" value="2"/>
</dbReference>
<organism evidence="14">
    <name type="scientific">Haptolina ericina</name>
    <dbReference type="NCBI Taxonomy" id="156174"/>
    <lineage>
        <taxon>Eukaryota</taxon>
        <taxon>Haptista</taxon>
        <taxon>Haptophyta</taxon>
        <taxon>Prymnesiophyceae</taxon>
        <taxon>Prymnesiales</taxon>
        <taxon>Prymnesiaceae</taxon>
        <taxon>Haptolina</taxon>
    </lineage>
</organism>
<keyword evidence="7" id="KW-0496">Mitochondrion</keyword>
<dbReference type="PROSITE" id="PS00737">
    <property type="entry name" value="THIOLASE_2"/>
    <property type="match status" value="1"/>
</dbReference>
<dbReference type="Pfam" id="PF02803">
    <property type="entry name" value="Thiolase_C"/>
    <property type="match status" value="1"/>
</dbReference>
<evidence type="ECO:0000256" key="1">
    <source>
        <dbReference type="ARBA" id="ARBA00004173"/>
    </source>
</evidence>
<evidence type="ECO:0000259" key="12">
    <source>
        <dbReference type="Pfam" id="PF00108"/>
    </source>
</evidence>
<dbReference type="FunFam" id="3.40.47.10:FF:000011">
    <property type="entry name" value="3-ketoacyl-CoA thiolase"/>
    <property type="match status" value="1"/>
</dbReference>
<keyword evidence="5" id="KW-0276">Fatty acid metabolism</keyword>
<keyword evidence="4 11" id="KW-0808">Transferase</keyword>
<evidence type="ECO:0000256" key="6">
    <source>
        <dbReference type="ARBA" id="ARBA00023098"/>
    </source>
</evidence>
<proteinExistence type="inferred from homology"/>
<evidence type="ECO:0000256" key="3">
    <source>
        <dbReference type="ARBA" id="ARBA00022490"/>
    </source>
</evidence>
<evidence type="ECO:0000313" key="14">
    <source>
        <dbReference type="EMBL" id="CAE0102323.1"/>
    </source>
</evidence>
<dbReference type="InterPro" id="IPR020613">
    <property type="entry name" value="Thiolase_CS"/>
</dbReference>
<comment type="similarity">
    <text evidence="2 11">Belongs to the thiolase-like superfamily. Thiolase family.</text>
</comment>
<feature type="domain" description="Thiolase N-terminal" evidence="12">
    <location>
        <begin position="20"/>
        <end position="287"/>
    </location>
</feature>
<protein>
    <recommendedName>
        <fullName evidence="9">acetyl-CoA C-acyltransferase</fullName>
        <ecNumber evidence="9">2.3.1.16</ecNumber>
    </recommendedName>
</protein>
<dbReference type="PIRSF" id="PIRSF000429">
    <property type="entry name" value="Ac-CoA_Ac_transf"/>
    <property type="match status" value="1"/>
</dbReference>
<evidence type="ECO:0000256" key="2">
    <source>
        <dbReference type="ARBA" id="ARBA00010982"/>
    </source>
</evidence>
<dbReference type="NCBIfam" id="TIGR01930">
    <property type="entry name" value="AcCoA-C-Actrans"/>
    <property type="match status" value="1"/>
</dbReference>
<comment type="subcellular location">
    <subcellularLocation>
        <location evidence="1">Mitochondrion</location>
    </subcellularLocation>
</comment>
<keyword evidence="8 11" id="KW-0012">Acyltransferase</keyword>
<gene>
    <name evidence="14" type="ORF">HERI1096_LOCUS2980</name>
</gene>
<dbReference type="GO" id="GO:0006635">
    <property type="term" value="P:fatty acid beta-oxidation"/>
    <property type="evidence" value="ECO:0007669"/>
    <property type="project" value="TreeGrafter"/>
</dbReference>
<dbReference type="Pfam" id="PF00108">
    <property type="entry name" value="Thiolase_N"/>
    <property type="match status" value="1"/>
</dbReference>
<evidence type="ECO:0000256" key="11">
    <source>
        <dbReference type="RuleBase" id="RU003557"/>
    </source>
</evidence>
<dbReference type="GO" id="GO:0005739">
    <property type="term" value="C:mitochondrion"/>
    <property type="evidence" value="ECO:0007669"/>
    <property type="project" value="UniProtKB-SubCell"/>
</dbReference>
<dbReference type="InterPro" id="IPR020616">
    <property type="entry name" value="Thiolase_N"/>
</dbReference>
<accession>A0A7S3ESS1</accession>
<dbReference type="InterPro" id="IPR002155">
    <property type="entry name" value="Thiolase"/>
</dbReference>
<dbReference type="InterPro" id="IPR020617">
    <property type="entry name" value="Thiolase_C"/>
</dbReference>
<evidence type="ECO:0000256" key="9">
    <source>
        <dbReference type="ARBA" id="ARBA00024073"/>
    </source>
</evidence>